<dbReference type="GO" id="GO:0034088">
    <property type="term" value="P:maintenance of mitotic sister chromatid cohesion"/>
    <property type="evidence" value="ECO:0007669"/>
    <property type="project" value="TreeGrafter"/>
</dbReference>
<keyword evidence="2" id="KW-0235">DNA replication</keyword>
<evidence type="ECO:0000313" key="3">
    <source>
        <dbReference type="EMBL" id="KAK4775776.1"/>
    </source>
</evidence>
<evidence type="ECO:0000313" key="4">
    <source>
        <dbReference type="Proteomes" id="UP001345219"/>
    </source>
</evidence>
<proteinExistence type="inferred from homology"/>
<evidence type="ECO:0000256" key="2">
    <source>
        <dbReference type="ARBA" id="ARBA00022705"/>
    </source>
</evidence>
<protein>
    <recommendedName>
        <fullName evidence="5">Sister chromatid cohesion protein DCC1</fullName>
    </recommendedName>
</protein>
<dbReference type="PANTHER" id="PTHR13395">
    <property type="entry name" value="SISTER CHROMATID COHESION PROTEIN DCC1-RELATED"/>
    <property type="match status" value="1"/>
</dbReference>
<name>A0AAN7L6V4_9MYRT</name>
<dbReference type="GO" id="GO:0006260">
    <property type="term" value="P:DNA replication"/>
    <property type="evidence" value="ECO:0007669"/>
    <property type="project" value="UniProtKB-KW"/>
</dbReference>
<accession>A0AAN7L6V4</accession>
<dbReference type="InterPro" id="IPR019128">
    <property type="entry name" value="Dcc1"/>
</dbReference>
<dbReference type="Proteomes" id="UP001345219">
    <property type="component" value="Chromosome 18"/>
</dbReference>
<dbReference type="EMBL" id="JAXIOK010000003">
    <property type="protein sequence ID" value="KAK4775776.1"/>
    <property type="molecule type" value="Genomic_DNA"/>
</dbReference>
<comment type="caution">
    <text evidence="3">The sequence shown here is derived from an EMBL/GenBank/DDBJ whole genome shotgun (WGS) entry which is preliminary data.</text>
</comment>
<dbReference type="GO" id="GO:0031390">
    <property type="term" value="C:Ctf18 RFC-like complex"/>
    <property type="evidence" value="ECO:0007669"/>
    <property type="project" value="InterPro"/>
</dbReference>
<evidence type="ECO:0008006" key="5">
    <source>
        <dbReference type="Google" id="ProtNLM"/>
    </source>
</evidence>
<evidence type="ECO:0000256" key="1">
    <source>
        <dbReference type="ARBA" id="ARBA00007017"/>
    </source>
</evidence>
<reference evidence="3 4" key="1">
    <citation type="journal article" date="2023" name="Hortic Res">
        <title>Pangenome of water caltrop reveals structural variations and asymmetric subgenome divergence after allopolyploidization.</title>
        <authorList>
            <person name="Zhang X."/>
            <person name="Chen Y."/>
            <person name="Wang L."/>
            <person name="Yuan Y."/>
            <person name="Fang M."/>
            <person name="Shi L."/>
            <person name="Lu R."/>
            <person name="Comes H.P."/>
            <person name="Ma Y."/>
            <person name="Chen Y."/>
            <person name="Huang G."/>
            <person name="Zhou Y."/>
            <person name="Zheng Z."/>
            <person name="Qiu Y."/>
        </authorList>
    </citation>
    <scope>NUCLEOTIDE SEQUENCE [LARGE SCALE GENOMIC DNA]</scope>
    <source>
        <tissue evidence="3">Roots</tissue>
    </source>
</reference>
<dbReference type="GO" id="GO:0000785">
    <property type="term" value="C:chromatin"/>
    <property type="evidence" value="ECO:0007669"/>
    <property type="project" value="TreeGrafter"/>
</dbReference>
<keyword evidence="4" id="KW-1185">Reference proteome</keyword>
<organism evidence="3 4">
    <name type="scientific">Trapa incisa</name>
    <dbReference type="NCBI Taxonomy" id="236973"/>
    <lineage>
        <taxon>Eukaryota</taxon>
        <taxon>Viridiplantae</taxon>
        <taxon>Streptophyta</taxon>
        <taxon>Embryophyta</taxon>
        <taxon>Tracheophyta</taxon>
        <taxon>Spermatophyta</taxon>
        <taxon>Magnoliopsida</taxon>
        <taxon>eudicotyledons</taxon>
        <taxon>Gunneridae</taxon>
        <taxon>Pentapetalae</taxon>
        <taxon>rosids</taxon>
        <taxon>malvids</taxon>
        <taxon>Myrtales</taxon>
        <taxon>Lythraceae</taxon>
        <taxon>Trapa</taxon>
    </lineage>
</organism>
<sequence length="399" mass="45216">MEMEKHLNCSRGGAESVLGLKPSSSLSIAYHPEYGPHNDIVLLELDEKLLPDVFNQRVFIRGQPDDDAVLCTQSKTYAVKFVGTSNSVCLVPPSNQSGMRRKLQDHEENGCDLESASVIKLAPGSMEIVEIAPRLDKLKSLLSQAPYGIEDASEMEVEGLGRDEKGLYKWGDLVNEIQASDEELKSGLQSLSAFEIDGYWRLLDETYMDMILKMLLHNCVLLDWTLNALDEDEVLGVLESDGFPRKVAHHCLSVYGDKLQEGGCKPFWKLNDKRVSVHFARSVLREAEGNMKMERFLDEWRRKVPIGMETSLEILEGEILTEKIGIEIWIRAFRASSLPSAAADRFSILFKERPRWDWKDLQPYIRDLNIPGVSLEGLLLKYTRRVQSSSHEEPVFTAR</sequence>
<dbReference type="AlphaFoldDB" id="A0AAN7L6V4"/>
<dbReference type="Pfam" id="PF09724">
    <property type="entry name" value="Dcc1"/>
    <property type="match status" value="1"/>
</dbReference>
<comment type="similarity">
    <text evidence="1">Belongs to the DCC1 family.</text>
</comment>
<dbReference type="GO" id="GO:0000775">
    <property type="term" value="C:chromosome, centromeric region"/>
    <property type="evidence" value="ECO:0007669"/>
    <property type="project" value="TreeGrafter"/>
</dbReference>
<gene>
    <name evidence="3" type="ORF">SAY87_023737</name>
</gene>
<dbReference type="PANTHER" id="PTHR13395:SF6">
    <property type="entry name" value="SISTER CHROMATID COHESION PROTEIN DCC1"/>
    <property type="match status" value="1"/>
</dbReference>